<feature type="compositionally biased region" description="Low complexity" evidence="1">
    <location>
        <begin position="1"/>
        <end position="14"/>
    </location>
</feature>
<accession>A0A8J2NKX0</accession>
<evidence type="ECO:0000313" key="2">
    <source>
        <dbReference type="EMBL" id="CAG7686917.1"/>
    </source>
</evidence>
<dbReference type="AlphaFoldDB" id="A0A8J2NKX0"/>
<feature type="region of interest" description="Disordered" evidence="1">
    <location>
        <begin position="1"/>
        <end position="37"/>
    </location>
</feature>
<evidence type="ECO:0000313" key="3">
    <source>
        <dbReference type="Proteomes" id="UP000708208"/>
    </source>
</evidence>
<dbReference type="EMBL" id="CAJVCH010019004">
    <property type="protein sequence ID" value="CAG7686917.1"/>
    <property type="molecule type" value="Genomic_DNA"/>
</dbReference>
<reference evidence="2" key="1">
    <citation type="submission" date="2021-06" db="EMBL/GenBank/DDBJ databases">
        <authorList>
            <person name="Hodson N. C."/>
            <person name="Mongue J. A."/>
            <person name="Jaron S. K."/>
        </authorList>
    </citation>
    <scope>NUCLEOTIDE SEQUENCE</scope>
</reference>
<protein>
    <submittedName>
        <fullName evidence="2">Uncharacterized protein</fullName>
    </submittedName>
</protein>
<comment type="caution">
    <text evidence="2">The sequence shown here is derived from an EMBL/GenBank/DDBJ whole genome shotgun (WGS) entry which is preliminary data.</text>
</comment>
<feature type="region of interest" description="Disordered" evidence="1">
    <location>
        <begin position="57"/>
        <end position="90"/>
    </location>
</feature>
<feature type="compositionally biased region" description="Low complexity" evidence="1">
    <location>
        <begin position="157"/>
        <end position="168"/>
    </location>
</feature>
<dbReference type="Proteomes" id="UP000708208">
    <property type="component" value="Unassembled WGS sequence"/>
</dbReference>
<name>A0A8J2NKX0_9HEXA</name>
<keyword evidence="3" id="KW-1185">Reference proteome</keyword>
<organism evidence="2 3">
    <name type="scientific">Allacma fusca</name>
    <dbReference type="NCBI Taxonomy" id="39272"/>
    <lineage>
        <taxon>Eukaryota</taxon>
        <taxon>Metazoa</taxon>
        <taxon>Ecdysozoa</taxon>
        <taxon>Arthropoda</taxon>
        <taxon>Hexapoda</taxon>
        <taxon>Collembola</taxon>
        <taxon>Symphypleona</taxon>
        <taxon>Sminthuridae</taxon>
        <taxon>Allacma</taxon>
    </lineage>
</organism>
<feature type="region of interest" description="Disordered" evidence="1">
    <location>
        <begin position="142"/>
        <end position="169"/>
    </location>
</feature>
<sequence length="224" mass="23944">MQSLASLMSSTNSSDIAPMEDLEGEDEALLAPAQDHRKLSEVSNYISQIDSLITSLSENPGSPAGKSDESLNNSVVEELPEESPVASDDHQAVNKGIAPPFVSPIKAASPAASPLLLQTLKGATPDRVAPAFPLDLSRITERTEHTDGENQSSIEVSQSTTTAFSSASPLVGPEKKLEFDSSVGTNSFYQSIQSNRFGNSSHPQPQKRSVFSIVFGCLFPFCRF</sequence>
<feature type="compositionally biased region" description="Acidic residues" evidence="1">
    <location>
        <begin position="18"/>
        <end position="28"/>
    </location>
</feature>
<evidence type="ECO:0000256" key="1">
    <source>
        <dbReference type="SAM" id="MobiDB-lite"/>
    </source>
</evidence>
<gene>
    <name evidence="2" type="ORF">AFUS01_LOCUS3186</name>
</gene>
<proteinExistence type="predicted"/>